<reference evidence="2" key="1">
    <citation type="submission" date="2016-09" db="EMBL/GenBank/DDBJ databases">
        <authorList>
            <person name="Gulvik C.A."/>
        </authorList>
    </citation>
    <scope>NUCLEOTIDE SEQUENCE [LARGE SCALE GENOMIC DNA]</scope>
    <source>
        <strain evidence="2">LMG 26306</strain>
    </source>
</reference>
<protein>
    <submittedName>
        <fullName evidence="1">Uncharacterized protein</fullName>
    </submittedName>
</protein>
<dbReference type="EMBL" id="MIKB01000013">
    <property type="protein sequence ID" value="OEG16481.1"/>
    <property type="molecule type" value="Genomic_DNA"/>
</dbReference>
<sequence length="68" mass="8145">MFFLFLFLVNFGLLPKELLLHHRFSMGNIMHKIVTNILEMQIGLNVYVNTGRFFRPNQDFSENQHDFI</sequence>
<dbReference type="STRING" id="903983.BCR23_06220"/>
<evidence type="ECO:0000313" key="2">
    <source>
        <dbReference type="Proteomes" id="UP000094764"/>
    </source>
</evidence>
<evidence type="ECO:0000313" key="1">
    <source>
        <dbReference type="EMBL" id="OEG16481.1"/>
    </source>
</evidence>
<dbReference type="Proteomes" id="UP000094764">
    <property type="component" value="Unassembled WGS sequence"/>
</dbReference>
<dbReference type="AlphaFoldDB" id="A0A1E5GUY2"/>
<keyword evidence="2" id="KW-1185">Reference proteome</keyword>
<proteinExistence type="predicted"/>
<organism evidence="1 2">
    <name type="scientific">Enterococcus quebecensis</name>
    <dbReference type="NCBI Taxonomy" id="903983"/>
    <lineage>
        <taxon>Bacteria</taxon>
        <taxon>Bacillati</taxon>
        <taxon>Bacillota</taxon>
        <taxon>Bacilli</taxon>
        <taxon>Lactobacillales</taxon>
        <taxon>Enterococcaceae</taxon>
        <taxon>Enterococcus</taxon>
    </lineage>
</organism>
<comment type="caution">
    <text evidence="1">The sequence shown here is derived from an EMBL/GenBank/DDBJ whole genome shotgun (WGS) entry which is preliminary data.</text>
</comment>
<gene>
    <name evidence="1" type="ORF">BCR23_06220</name>
</gene>
<name>A0A1E5GUY2_9ENTE</name>
<accession>A0A1E5GUY2</accession>